<feature type="domain" description="O-GlcNAc transferase C-terminal" evidence="5">
    <location>
        <begin position="188"/>
        <end position="344"/>
    </location>
</feature>
<evidence type="ECO:0000313" key="6">
    <source>
        <dbReference type="EMBL" id="GEO83384.1"/>
    </source>
</evidence>
<gene>
    <name evidence="6" type="ORF">RNA01_03160</name>
</gene>
<reference evidence="6 7" key="1">
    <citation type="submission" date="2019-07" db="EMBL/GenBank/DDBJ databases">
        <title>Whole genome shotgun sequence of Rhizobium naphthalenivorans NBRC 107585.</title>
        <authorList>
            <person name="Hosoyama A."/>
            <person name="Uohara A."/>
            <person name="Ohji S."/>
            <person name="Ichikawa N."/>
        </authorList>
    </citation>
    <scope>NUCLEOTIDE SEQUENCE [LARGE SCALE GENOMIC DNA]</scope>
    <source>
        <strain evidence="6 7">NBRC 107585</strain>
    </source>
</reference>
<evidence type="ECO:0000256" key="3">
    <source>
        <dbReference type="ARBA" id="ARBA00022737"/>
    </source>
</evidence>
<evidence type="ECO:0000256" key="2">
    <source>
        <dbReference type="ARBA" id="ARBA00022679"/>
    </source>
</evidence>
<evidence type="ECO:0000256" key="4">
    <source>
        <dbReference type="ARBA" id="ARBA00022803"/>
    </source>
</evidence>
<name>A0A512HD58_9HYPH</name>
<dbReference type="EMBL" id="BJZP01000001">
    <property type="protein sequence ID" value="GEO83384.1"/>
    <property type="molecule type" value="Genomic_DNA"/>
</dbReference>
<keyword evidence="2" id="KW-0808">Transferase</keyword>
<evidence type="ECO:0000259" key="5">
    <source>
        <dbReference type="Pfam" id="PF13844"/>
    </source>
</evidence>
<dbReference type="Gene3D" id="3.40.50.11380">
    <property type="match status" value="1"/>
</dbReference>
<dbReference type="Gene3D" id="3.40.50.2000">
    <property type="entry name" value="Glycogen Phosphorylase B"/>
    <property type="match status" value="1"/>
</dbReference>
<accession>A0A512HD58</accession>
<comment type="caution">
    <text evidence="6">The sequence shown here is derived from an EMBL/GenBank/DDBJ whole genome shotgun (WGS) entry which is preliminary data.</text>
</comment>
<evidence type="ECO:0000256" key="1">
    <source>
        <dbReference type="ARBA" id="ARBA00004922"/>
    </source>
</evidence>
<sequence length="572" mass="63573">MPKGLPDAINAYKAGRYQQCLARLLPLLGKASADAKLVLMAAQCHVKLGNSEKAADFYARAANLDSANARMLRLLAARSYRLARRRAPALMLARQAARGGPFDLEAEHTYRGLLRELLCLEECEAEDMRMLERMKSGEAAAFAVDDPHDHIMWCDDESLNARITRMPGGTAFTPQSRVARRTMPHRFADKIRIGYLSNDVCDQHATMRLLQGVLMAHDREKFDITVFCYTDDGVLSVDQGMRQHYGTIVPIRTLDDEQAAEAIREHGIDILVDLKGHTKDARINLVNRGLAPIQVAYLGFPGCGTGIDCDYVIGDGIVTPDTSKPYYHEKLCRLPDCYQANDREHRALPPAASREGLGLPQDAFVIASFNAVRKISARTARLWARILVAIPDAILWMMCDDVDAQANFSAYMAGQGVATDRIHYARRADYPAHVARLQAADIAVDTFPTNGHTTTSDKLWAGLPVLTCKGHNFTSRVSESLLNAVGMAELVAEDEDGVVELGIALARDRDRLADIRARLAANRLVEPLFDTERFTRHLERAYEMMVEREKQGLEPDHIDVPRLEAPWTSTPA</sequence>
<proteinExistence type="predicted"/>
<feature type="domain" description="O-GlcNAc transferase C-terminal" evidence="5">
    <location>
        <begin position="352"/>
        <end position="537"/>
    </location>
</feature>
<dbReference type="Proteomes" id="UP000321717">
    <property type="component" value="Unassembled WGS sequence"/>
</dbReference>
<dbReference type="AlphaFoldDB" id="A0A512HD58"/>
<keyword evidence="4" id="KW-0802">TPR repeat</keyword>
<dbReference type="Pfam" id="PF13844">
    <property type="entry name" value="Glyco_transf_41"/>
    <property type="match status" value="2"/>
</dbReference>
<dbReference type="InterPro" id="IPR011990">
    <property type="entry name" value="TPR-like_helical_dom_sf"/>
</dbReference>
<dbReference type="PANTHER" id="PTHR44998">
    <property type="match status" value="1"/>
</dbReference>
<comment type="pathway">
    <text evidence="1">Protein modification; protein glycosylation.</text>
</comment>
<keyword evidence="3" id="KW-0677">Repeat</keyword>
<dbReference type="GO" id="GO:0016740">
    <property type="term" value="F:transferase activity"/>
    <property type="evidence" value="ECO:0007669"/>
    <property type="project" value="UniProtKB-KW"/>
</dbReference>
<organism evidence="6 7">
    <name type="scientific">Ciceribacter naphthalenivorans</name>
    <dbReference type="NCBI Taxonomy" id="1118451"/>
    <lineage>
        <taxon>Bacteria</taxon>
        <taxon>Pseudomonadati</taxon>
        <taxon>Pseudomonadota</taxon>
        <taxon>Alphaproteobacteria</taxon>
        <taxon>Hyphomicrobiales</taxon>
        <taxon>Rhizobiaceae</taxon>
        <taxon>Ciceribacter</taxon>
    </lineage>
</organism>
<protein>
    <recommendedName>
        <fullName evidence="5">O-GlcNAc transferase C-terminal domain-containing protein</fullName>
    </recommendedName>
</protein>
<evidence type="ECO:0000313" key="7">
    <source>
        <dbReference type="Proteomes" id="UP000321717"/>
    </source>
</evidence>
<dbReference type="InterPro" id="IPR029489">
    <property type="entry name" value="OGT/SEC/SPY_C"/>
</dbReference>
<dbReference type="PANTHER" id="PTHR44998:SF1">
    <property type="entry name" value="UDP-N-ACETYLGLUCOSAMINE--PEPTIDE N-ACETYLGLUCOSAMINYLTRANSFERASE 110 KDA SUBUNIT"/>
    <property type="match status" value="1"/>
</dbReference>
<dbReference type="SUPFAM" id="SSF48452">
    <property type="entry name" value="TPR-like"/>
    <property type="match status" value="1"/>
</dbReference>
<dbReference type="Gene3D" id="1.25.40.10">
    <property type="entry name" value="Tetratricopeptide repeat domain"/>
    <property type="match status" value="1"/>
</dbReference>
<keyword evidence="7" id="KW-1185">Reference proteome</keyword>